<reference evidence="1" key="2">
    <citation type="journal article" date="2012" name="PLoS ONE">
        <title>A Deeply Branching Thermophilic Bacterium with an Ancient Acetyl-CoA Pathway Dominates a Subsurface Ecosystem.</title>
        <authorList>
            <person name="Takami H."/>
            <person name="Noguchi H."/>
            <person name="Takaki Y."/>
            <person name="Uchiyama I."/>
            <person name="Toyoda A."/>
            <person name="Nishi S."/>
            <person name="Chee G.-J."/>
            <person name="Arai W."/>
            <person name="Nunoura T."/>
            <person name="Itoh T."/>
            <person name="Hattori M."/>
            <person name="Takai K."/>
        </authorList>
    </citation>
    <scope>NUCLEOTIDE SEQUENCE</scope>
</reference>
<dbReference type="AlphaFoldDB" id="H5SQK5"/>
<dbReference type="EMBL" id="AP011800">
    <property type="protein sequence ID" value="BAL58441.1"/>
    <property type="molecule type" value="Genomic_DNA"/>
</dbReference>
<sequence>MSKRKEYRKQLEALVAGMKTKVSVRELEEVLEVVVDEVLKVARDFESKAKKLQDLKRSGSSSEGLYGELATAALLLKLKAEAAHETLEQLIEAEPDE</sequence>
<protein>
    <submittedName>
        <fullName evidence="1">Uncharacterized protein</fullName>
    </submittedName>
</protein>
<gene>
    <name evidence="1" type="ORF">HGMM_OP1C136</name>
</gene>
<name>H5SQK5_ACEAU</name>
<evidence type="ECO:0000313" key="1">
    <source>
        <dbReference type="EMBL" id="BAL58441.1"/>
    </source>
</evidence>
<proteinExistence type="predicted"/>
<organism evidence="1">
    <name type="scientific">Acetithermum autotrophicum</name>
    <dbReference type="NCBI Taxonomy" id="1446466"/>
    <lineage>
        <taxon>Bacteria</taxon>
        <taxon>Candidatus Bipolaricaulota</taxon>
        <taxon>Candidatus Acetithermum</taxon>
    </lineage>
</organism>
<accession>H5SQK5</accession>
<reference evidence="1" key="1">
    <citation type="journal article" date="2005" name="Environ. Microbiol.">
        <title>Genetic and functional properties of uncultivated thermophilic crenarchaeotes from a subsurface gold mine as revealed by analysis of genome fragments.</title>
        <authorList>
            <person name="Nunoura T."/>
            <person name="Hirayama H."/>
            <person name="Takami H."/>
            <person name="Oida H."/>
            <person name="Nishi S."/>
            <person name="Shimamura S."/>
            <person name="Suzuki Y."/>
            <person name="Inagaki F."/>
            <person name="Takai K."/>
            <person name="Nealson K.H."/>
            <person name="Horikoshi K."/>
        </authorList>
    </citation>
    <scope>NUCLEOTIDE SEQUENCE</scope>
</reference>